<comment type="caution">
    <text evidence="2">The sequence shown here is derived from an EMBL/GenBank/DDBJ whole genome shotgun (WGS) entry which is preliminary data.</text>
</comment>
<accession>A0A1F8G9Z2</accession>
<dbReference type="Proteomes" id="UP000178227">
    <property type="component" value="Unassembled WGS sequence"/>
</dbReference>
<dbReference type="Gene3D" id="3.40.50.2000">
    <property type="entry name" value="Glycogen Phosphorylase B"/>
    <property type="match status" value="2"/>
</dbReference>
<dbReference type="Pfam" id="PF00534">
    <property type="entry name" value="Glycos_transf_1"/>
    <property type="match status" value="1"/>
</dbReference>
<dbReference type="GO" id="GO:0016757">
    <property type="term" value="F:glycosyltransferase activity"/>
    <property type="evidence" value="ECO:0007669"/>
    <property type="project" value="InterPro"/>
</dbReference>
<dbReference type="PANTHER" id="PTHR12526">
    <property type="entry name" value="GLYCOSYLTRANSFERASE"/>
    <property type="match status" value="1"/>
</dbReference>
<dbReference type="EMBL" id="MGKI01000014">
    <property type="protein sequence ID" value="OGN22184.1"/>
    <property type="molecule type" value="Genomic_DNA"/>
</dbReference>
<evidence type="ECO:0000313" key="2">
    <source>
        <dbReference type="EMBL" id="OGN22184.1"/>
    </source>
</evidence>
<protein>
    <recommendedName>
        <fullName evidence="1">Glycosyl transferase family 1 domain-containing protein</fullName>
    </recommendedName>
</protein>
<sequence length="393" mass="45375">MRIFSTSYTYIYDHNYRVFDYFINKNNLVLVVPKKWKSTKGSKKTVFSPKLKNIKVISASTLFYHSKYPIIRGQLKGWMPMLWFILKKESRPGDIFFSAYEPNLLVTYIYGLIAKNLKLKHVFFTWQNVPYRGRLSGFKLKLIEWLLKKNIELSAAGVCGMQKAYEIHKDYFERYNPNIKIAVFNQAGVDTDTFNPEAENDFRVKYGLIGKKVITYSATFTSRKGTLQTIEAFKMLSREIIDAHLVIIGTGELESRVRQIIEESGIKNRVTLLPWQPLNELAPIYAQSDIMVHPSVPFEGWEEQWGLLMLQAQACGTPVITSKTGSLEETVLDGKTGILVEKSEPDDIYRAMKKIIMDDNLRETMGKAGRKYVVEHFSHRSTAERMEKFLNSL</sequence>
<reference evidence="2 3" key="1">
    <citation type="journal article" date="2016" name="Nat. Commun.">
        <title>Thousands of microbial genomes shed light on interconnected biogeochemical processes in an aquifer system.</title>
        <authorList>
            <person name="Anantharaman K."/>
            <person name="Brown C.T."/>
            <person name="Hug L.A."/>
            <person name="Sharon I."/>
            <person name="Castelle C.J."/>
            <person name="Probst A.J."/>
            <person name="Thomas B.C."/>
            <person name="Singh A."/>
            <person name="Wilkins M.J."/>
            <person name="Karaoz U."/>
            <person name="Brodie E.L."/>
            <person name="Williams K.H."/>
            <person name="Hubbard S.S."/>
            <person name="Banfield J.F."/>
        </authorList>
    </citation>
    <scope>NUCLEOTIDE SEQUENCE [LARGE SCALE GENOMIC DNA]</scope>
</reference>
<evidence type="ECO:0000259" key="1">
    <source>
        <dbReference type="Pfam" id="PF00534"/>
    </source>
</evidence>
<dbReference type="AlphaFoldDB" id="A0A1F8G9Z2"/>
<dbReference type="STRING" id="1802694.A2918_03425"/>
<name>A0A1F8G9Z2_9BACT</name>
<dbReference type="InterPro" id="IPR001296">
    <property type="entry name" value="Glyco_trans_1"/>
</dbReference>
<feature type="domain" description="Glycosyl transferase family 1" evidence="1">
    <location>
        <begin position="210"/>
        <end position="371"/>
    </location>
</feature>
<gene>
    <name evidence="2" type="ORF">A2918_03425</name>
</gene>
<dbReference type="SUPFAM" id="SSF53756">
    <property type="entry name" value="UDP-Glycosyltransferase/glycogen phosphorylase"/>
    <property type="match status" value="1"/>
</dbReference>
<organism evidence="2 3">
    <name type="scientific">Candidatus Yanofskybacteria bacterium RIFCSPLOWO2_01_FULL_42_49</name>
    <dbReference type="NCBI Taxonomy" id="1802694"/>
    <lineage>
        <taxon>Bacteria</taxon>
        <taxon>Candidatus Yanofskyibacteriota</taxon>
    </lineage>
</organism>
<proteinExistence type="predicted"/>
<evidence type="ECO:0000313" key="3">
    <source>
        <dbReference type="Proteomes" id="UP000178227"/>
    </source>
</evidence>
<dbReference type="CDD" id="cd03801">
    <property type="entry name" value="GT4_PimA-like"/>
    <property type="match status" value="1"/>
</dbReference>